<evidence type="ECO:0000256" key="5">
    <source>
        <dbReference type="ARBA" id="ARBA00023172"/>
    </source>
</evidence>
<keyword evidence="5" id="KW-0233">DNA recombination</keyword>
<comment type="similarity">
    <text evidence="2">Belongs to the 'phage' integrase family.</text>
</comment>
<dbReference type="OrthoDB" id="184666at2"/>
<evidence type="ECO:0000256" key="6">
    <source>
        <dbReference type="PROSITE-ProRule" id="PRU01248"/>
    </source>
</evidence>
<reference evidence="10" key="1">
    <citation type="submission" date="2016-10" db="EMBL/GenBank/DDBJ databases">
        <authorList>
            <person name="Varghese N."/>
            <person name="Submissions S."/>
        </authorList>
    </citation>
    <scope>NUCLEOTIDE SEQUENCE [LARGE SCALE GENOMIC DNA]</scope>
    <source>
        <strain evidence="10">DSM 21650</strain>
    </source>
</reference>
<dbReference type="GO" id="GO:0015074">
    <property type="term" value="P:DNA integration"/>
    <property type="evidence" value="ECO:0007669"/>
    <property type="project" value="UniProtKB-KW"/>
</dbReference>
<accession>A0A1H3PFI9</accession>
<dbReference type="InterPro" id="IPR010998">
    <property type="entry name" value="Integrase_recombinase_N"/>
</dbReference>
<dbReference type="InterPro" id="IPR013762">
    <property type="entry name" value="Integrase-like_cat_sf"/>
</dbReference>
<dbReference type="AlphaFoldDB" id="A0A1H3PFI9"/>
<feature type="domain" description="Tyr recombinase" evidence="7">
    <location>
        <begin position="118"/>
        <end position="298"/>
    </location>
</feature>
<dbReference type="EMBL" id="FNQE01000014">
    <property type="protein sequence ID" value="SDY99932.1"/>
    <property type="molecule type" value="Genomic_DNA"/>
</dbReference>
<dbReference type="Proteomes" id="UP000198625">
    <property type="component" value="Unassembled WGS sequence"/>
</dbReference>
<keyword evidence="3" id="KW-0229">DNA integration</keyword>
<dbReference type="InterPro" id="IPR044068">
    <property type="entry name" value="CB"/>
</dbReference>
<evidence type="ECO:0000259" key="7">
    <source>
        <dbReference type="PROSITE" id="PS51898"/>
    </source>
</evidence>
<dbReference type="PROSITE" id="PS51898">
    <property type="entry name" value="TYR_RECOMBINASE"/>
    <property type="match status" value="1"/>
</dbReference>
<evidence type="ECO:0000259" key="8">
    <source>
        <dbReference type="PROSITE" id="PS51900"/>
    </source>
</evidence>
<evidence type="ECO:0000256" key="2">
    <source>
        <dbReference type="ARBA" id="ARBA00008857"/>
    </source>
</evidence>
<dbReference type="PANTHER" id="PTHR30349">
    <property type="entry name" value="PHAGE INTEGRASE-RELATED"/>
    <property type="match status" value="1"/>
</dbReference>
<dbReference type="Pfam" id="PF02899">
    <property type="entry name" value="Phage_int_SAM_1"/>
    <property type="match status" value="1"/>
</dbReference>
<dbReference type="InterPro" id="IPR050090">
    <property type="entry name" value="Tyrosine_recombinase_XerCD"/>
</dbReference>
<dbReference type="Gene3D" id="1.10.150.130">
    <property type="match status" value="1"/>
</dbReference>
<evidence type="ECO:0000256" key="3">
    <source>
        <dbReference type="ARBA" id="ARBA00022908"/>
    </source>
</evidence>
<name>A0A1H3PFI9_9FIRM</name>
<evidence type="ECO:0000256" key="1">
    <source>
        <dbReference type="ARBA" id="ARBA00003283"/>
    </source>
</evidence>
<gene>
    <name evidence="9" type="ORF">SAMN05660462_01492</name>
</gene>
<keyword evidence="4 6" id="KW-0238">DNA-binding</keyword>
<dbReference type="GO" id="GO:0003677">
    <property type="term" value="F:DNA binding"/>
    <property type="evidence" value="ECO:0007669"/>
    <property type="project" value="UniProtKB-UniRule"/>
</dbReference>
<dbReference type="Gene3D" id="1.10.443.10">
    <property type="entry name" value="Intergrase catalytic core"/>
    <property type="match status" value="1"/>
</dbReference>
<dbReference type="SUPFAM" id="SSF56349">
    <property type="entry name" value="DNA breaking-rejoining enzymes"/>
    <property type="match status" value="1"/>
</dbReference>
<feature type="domain" description="Core-binding (CB)" evidence="8">
    <location>
        <begin position="8"/>
        <end position="96"/>
    </location>
</feature>
<proteinExistence type="inferred from homology"/>
<dbReference type="Pfam" id="PF00589">
    <property type="entry name" value="Phage_integrase"/>
    <property type="match status" value="1"/>
</dbReference>
<dbReference type="PANTHER" id="PTHR30349:SF41">
    <property type="entry name" value="INTEGRASE_RECOMBINASE PROTEIN MJ0367-RELATED"/>
    <property type="match status" value="1"/>
</dbReference>
<protein>
    <submittedName>
        <fullName evidence="9">Integrase/recombinase XerC</fullName>
    </submittedName>
</protein>
<sequence>MEYNKGLTESNFYIDEFATYLMSIDKSDSTIKTYIEHVQAFAKWFKETNDINFDPIVVTEIDIRDMRSYLQGTRHLKETTINLRLASLKSYFEFLEGEKYIKNNPAKAIKKIKIQSPATPKSLDEQTYRALRRHIYRGGNKAHIAMFEIFTRCGVRNFELINIRITDIDITERKGNLKVIGKQNKVRHIPLHRDVRDAINNWMAIRKNVKTECDNLFISERKTPYTRSGIWKIFKKYCAQIGITDVTIHSFRHYFCRTLLKNGVDISIVAQLAGHASGYVTAQVYTIPRQEELEAAIKTLV</sequence>
<keyword evidence="10" id="KW-1185">Reference proteome</keyword>
<organism evidence="9 10">
    <name type="scientific">Proteiniborus ethanoligenes</name>
    <dbReference type="NCBI Taxonomy" id="415015"/>
    <lineage>
        <taxon>Bacteria</taxon>
        <taxon>Bacillati</taxon>
        <taxon>Bacillota</taxon>
        <taxon>Clostridia</taxon>
        <taxon>Eubacteriales</taxon>
        <taxon>Proteiniborus</taxon>
    </lineage>
</organism>
<dbReference type="InterPro" id="IPR002104">
    <property type="entry name" value="Integrase_catalytic"/>
</dbReference>
<dbReference type="GO" id="GO:0006310">
    <property type="term" value="P:DNA recombination"/>
    <property type="evidence" value="ECO:0007669"/>
    <property type="project" value="UniProtKB-KW"/>
</dbReference>
<dbReference type="InterPro" id="IPR011010">
    <property type="entry name" value="DNA_brk_join_enz"/>
</dbReference>
<dbReference type="InterPro" id="IPR004107">
    <property type="entry name" value="Integrase_SAM-like_N"/>
</dbReference>
<comment type="function">
    <text evidence="1">Site-specific tyrosine recombinase, which acts by catalyzing the cutting and rejoining of the recombining DNA molecules.</text>
</comment>
<evidence type="ECO:0000313" key="10">
    <source>
        <dbReference type="Proteomes" id="UP000198625"/>
    </source>
</evidence>
<evidence type="ECO:0000313" key="9">
    <source>
        <dbReference type="EMBL" id="SDY99932.1"/>
    </source>
</evidence>
<dbReference type="PROSITE" id="PS51900">
    <property type="entry name" value="CB"/>
    <property type="match status" value="1"/>
</dbReference>
<dbReference type="STRING" id="415015.SAMN05660462_01492"/>
<evidence type="ECO:0000256" key="4">
    <source>
        <dbReference type="ARBA" id="ARBA00023125"/>
    </source>
</evidence>